<dbReference type="Proteomes" id="UP000844228">
    <property type="component" value="Unassembled WGS sequence"/>
</dbReference>
<protein>
    <submittedName>
        <fullName evidence="7">Uncharacterized protein</fullName>
    </submittedName>
</protein>
<dbReference type="EMBL" id="DADRWU010000196">
    <property type="protein sequence ID" value="HBA4249745.1"/>
    <property type="molecule type" value="Genomic_DNA"/>
</dbReference>
<evidence type="ECO:0000313" key="11">
    <source>
        <dbReference type="Proteomes" id="UP000591371"/>
    </source>
</evidence>
<reference evidence="3 10" key="4">
    <citation type="submission" date="2018-08" db="EMBL/GenBank/DDBJ databases">
        <authorList>
            <consortium name="GenomeTrakr network: Whole genome sequencing for foodborne pathogen traceback"/>
        </authorList>
    </citation>
    <scope>NUCLEOTIDE SEQUENCE [LARGE SCALE GENOMIC DNA]</scope>
    <source>
        <strain evidence="4">NC_STEC178</strain>
        <strain evidence="3 10">NC_STEC194</strain>
        <strain evidence="1 11">PSU-1190</strain>
    </source>
</reference>
<dbReference type="Proteomes" id="UP000290652">
    <property type="component" value="Unassembled WGS sequence"/>
</dbReference>
<accession>A0A2A3VR12</accession>
<dbReference type="EMBL" id="AASATZ010000047">
    <property type="protein sequence ID" value="EFA4420545.1"/>
    <property type="molecule type" value="Genomic_DNA"/>
</dbReference>
<evidence type="ECO:0000313" key="2">
    <source>
        <dbReference type="EMBL" id="EFB4534657.1"/>
    </source>
</evidence>
<evidence type="ECO:0000313" key="1">
    <source>
        <dbReference type="EMBL" id="EFA4420545.1"/>
    </source>
</evidence>
<dbReference type="EMBL" id="AATLXB010000098">
    <property type="protein sequence ID" value="EFM7863413.1"/>
    <property type="molecule type" value="Genomic_DNA"/>
</dbReference>
<reference evidence="2 9" key="2">
    <citation type="submission" date="2018-08" db="EMBL/GenBank/DDBJ databases">
        <authorList>
            <consortium name="NARMS: The National Antimicrobial Resistance Monitoring System"/>
        </authorList>
    </citation>
    <scope>NUCLEOTIDE SEQUENCE [LARGE SCALE GENOMIC DNA]</scope>
    <source>
        <strain evidence="2 9">FSIS11706358</strain>
    </source>
</reference>
<dbReference type="Proteomes" id="UP000591371">
    <property type="component" value="Unassembled WGS sequence"/>
</dbReference>
<dbReference type="Proteomes" id="UP000630371">
    <property type="component" value="Unassembled WGS sequence"/>
</dbReference>
<reference evidence="5" key="3">
    <citation type="submission" date="2018-08" db="EMBL/GenBank/DDBJ databases">
        <authorList>
            <consortium name="NCBI Pathogen Detection Project"/>
        </authorList>
    </citation>
    <scope>NUCLEOTIDE SEQUENCE</scope>
    <source>
        <strain evidence="6">ST-87-5</strain>
        <strain evidence="5">W1_5_ERB1</strain>
    </source>
</reference>
<dbReference type="EMBL" id="DABALL010000062">
    <property type="protein sequence ID" value="HAH1421387.1"/>
    <property type="molecule type" value="Genomic_DNA"/>
</dbReference>
<dbReference type="Proteomes" id="UP000587626">
    <property type="component" value="Unassembled WGS sequence"/>
</dbReference>
<dbReference type="EMBL" id="AAVQAW010000037">
    <property type="protein sequence ID" value="EGD0651141.1"/>
    <property type="molecule type" value="Genomic_DNA"/>
</dbReference>
<evidence type="ECO:0000313" key="8">
    <source>
        <dbReference type="Proteomes" id="UP000290652"/>
    </source>
</evidence>
<organism evidence="7 8">
    <name type="scientific">Escherichia coli</name>
    <dbReference type="NCBI Taxonomy" id="562"/>
    <lineage>
        <taxon>Bacteria</taxon>
        <taxon>Pseudomonadati</taxon>
        <taxon>Pseudomonadota</taxon>
        <taxon>Gammaproteobacteria</taxon>
        <taxon>Enterobacterales</taxon>
        <taxon>Enterobacteriaceae</taxon>
        <taxon>Escherichia</taxon>
    </lineage>
</organism>
<gene>
    <name evidence="3" type="ORF">B6R15_004781</name>
    <name evidence="4" type="ORF">B6R31_004918</name>
    <name evidence="2" type="ORF">C0P57_003988</name>
    <name evidence="1" type="ORF">D3G36_22295</name>
    <name evidence="7" type="ORF">EPS97_21935</name>
    <name evidence="5" type="ORF">HHH44_004860</name>
    <name evidence="6" type="ORF">J5U05_005049</name>
</gene>
<evidence type="ECO:0000313" key="10">
    <source>
        <dbReference type="Proteomes" id="UP000587626"/>
    </source>
</evidence>
<dbReference type="EMBL" id="AASFZR010000081">
    <property type="protein sequence ID" value="EFB4534657.1"/>
    <property type="molecule type" value="Genomic_DNA"/>
</dbReference>
<proteinExistence type="predicted"/>
<dbReference type="Proteomes" id="UP000871786">
    <property type="component" value="Unassembled WGS sequence"/>
</dbReference>
<name>A0A2A3VR12_ECOLX</name>
<dbReference type="RefSeq" id="WP_011011077.1">
    <property type="nucleotide sequence ID" value="NZ_AP025547.1"/>
</dbReference>
<evidence type="ECO:0000313" key="7">
    <source>
        <dbReference type="EMBL" id="RXB22460.1"/>
    </source>
</evidence>
<dbReference type="AlphaFoldDB" id="A0A2A3VR12"/>
<evidence type="ECO:0000313" key="3">
    <source>
        <dbReference type="EMBL" id="EFM7863413.1"/>
    </source>
</evidence>
<evidence type="ECO:0000313" key="9">
    <source>
        <dbReference type="Proteomes" id="UP000542214"/>
    </source>
</evidence>
<evidence type="ECO:0000313" key="5">
    <source>
        <dbReference type="EMBL" id="HAH1421387.1"/>
    </source>
</evidence>
<dbReference type="Proteomes" id="UP000542214">
    <property type="component" value="Unassembled WGS sequence"/>
</dbReference>
<reference evidence="5" key="1">
    <citation type="journal article" date="2018" name="Genome Biol.">
        <title>SKESA: strategic k-mer extension for scrupulous assemblies.</title>
        <authorList>
            <person name="Souvorov A."/>
            <person name="Agarwala R."/>
            <person name="Lipman D.J."/>
        </authorList>
    </citation>
    <scope>NUCLEOTIDE SEQUENCE [LARGE SCALE GENOMIC DNA]</scope>
    <source>
        <strain evidence="6">ST-87-5</strain>
        <strain evidence="5">W1_5_ERB1</strain>
    </source>
</reference>
<reference evidence="7 8" key="5">
    <citation type="submission" date="2019-01" db="EMBL/GenBank/DDBJ databases">
        <title>Genomic analysis of febrile catheter-associated UTI E. coli isolates.</title>
        <authorList>
            <person name="Potter R."/>
            <person name="Zou Z."/>
            <person name="Henderson J."/>
            <person name="Dantas G."/>
        </authorList>
    </citation>
    <scope>NUCLEOTIDE SEQUENCE [LARGE SCALE GENOMIC DNA]</scope>
    <source>
        <strain evidence="7 8">49_rectal</strain>
    </source>
</reference>
<dbReference type="EMBL" id="SCIU01000070">
    <property type="protein sequence ID" value="RXB22460.1"/>
    <property type="molecule type" value="Genomic_DNA"/>
</dbReference>
<comment type="caution">
    <text evidence="7">The sequence shown here is derived from an EMBL/GenBank/DDBJ whole genome shotgun (WGS) entry which is preliminary data.</text>
</comment>
<sequence>MMTYFDSAEDLTISKQRALQELAKHGVVASDIDVFFSELGEREEYNAQEVLIWLGY</sequence>
<evidence type="ECO:0000313" key="6">
    <source>
        <dbReference type="EMBL" id="HBA4249745.1"/>
    </source>
</evidence>
<evidence type="ECO:0000313" key="4">
    <source>
        <dbReference type="EMBL" id="EGD0651141.1"/>
    </source>
</evidence>